<dbReference type="EMBL" id="JEMT01012259">
    <property type="protein sequence ID" value="EXX76373.1"/>
    <property type="molecule type" value="Genomic_DNA"/>
</dbReference>
<dbReference type="Proteomes" id="UP000022910">
    <property type="component" value="Unassembled WGS sequence"/>
</dbReference>
<comment type="caution">
    <text evidence="2">The sequence shown here is derived from an EMBL/GenBank/DDBJ whole genome shotgun (WGS) entry which is preliminary data.</text>
</comment>
<accession>A0A015NAY2</accession>
<dbReference type="AlphaFoldDB" id="A0A015NAY2"/>
<feature type="compositionally biased region" description="Pro residues" evidence="1">
    <location>
        <begin position="38"/>
        <end position="52"/>
    </location>
</feature>
<organism evidence="2 3">
    <name type="scientific">Rhizophagus irregularis (strain DAOM 197198w)</name>
    <name type="common">Glomus intraradices</name>
    <dbReference type="NCBI Taxonomy" id="1432141"/>
    <lineage>
        <taxon>Eukaryota</taxon>
        <taxon>Fungi</taxon>
        <taxon>Fungi incertae sedis</taxon>
        <taxon>Mucoromycota</taxon>
        <taxon>Glomeromycotina</taxon>
        <taxon>Glomeromycetes</taxon>
        <taxon>Glomerales</taxon>
        <taxon>Glomeraceae</taxon>
        <taxon>Rhizophagus</taxon>
    </lineage>
</organism>
<evidence type="ECO:0000313" key="3">
    <source>
        <dbReference type="Proteomes" id="UP000022910"/>
    </source>
</evidence>
<dbReference type="HOGENOM" id="CLU_2321612_0_0_1"/>
<proteinExistence type="predicted"/>
<keyword evidence="3" id="KW-1185">Reference proteome</keyword>
<reference evidence="2 3" key="1">
    <citation type="submission" date="2014-02" db="EMBL/GenBank/DDBJ databases">
        <title>Single nucleus genome sequencing reveals high similarity among nuclei of an endomycorrhizal fungus.</title>
        <authorList>
            <person name="Lin K."/>
            <person name="Geurts R."/>
            <person name="Zhang Z."/>
            <person name="Limpens E."/>
            <person name="Saunders D.G."/>
            <person name="Mu D."/>
            <person name="Pang E."/>
            <person name="Cao H."/>
            <person name="Cha H."/>
            <person name="Lin T."/>
            <person name="Zhou Q."/>
            <person name="Shang Y."/>
            <person name="Li Y."/>
            <person name="Ivanov S."/>
            <person name="Sharma T."/>
            <person name="Velzen R.V."/>
            <person name="Ruijter N.D."/>
            <person name="Aanen D.K."/>
            <person name="Win J."/>
            <person name="Kamoun S."/>
            <person name="Bisseling T."/>
            <person name="Huang S."/>
        </authorList>
    </citation>
    <scope>NUCLEOTIDE SEQUENCE [LARGE SCALE GENOMIC DNA]</scope>
    <source>
        <strain evidence="3">DAOM197198w</strain>
    </source>
</reference>
<evidence type="ECO:0000313" key="2">
    <source>
        <dbReference type="EMBL" id="EXX76373.1"/>
    </source>
</evidence>
<evidence type="ECO:0000256" key="1">
    <source>
        <dbReference type="SAM" id="MobiDB-lite"/>
    </source>
</evidence>
<name>A0A015NAY2_RHIIW</name>
<protein>
    <submittedName>
        <fullName evidence="2">Uncharacterized protein</fullName>
    </submittedName>
</protein>
<gene>
    <name evidence="2" type="ORF">RirG_033690</name>
</gene>
<feature type="region of interest" description="Disordered" evidence="1">
    <location>
        <begin position="1"/>
        <end position="99"/>
    </location>
</feature>
<sequence>MPVRFCGSCGGSAPACGPEPRSRAIARSGTPDRRGCALPPPWPLQSLPPGPACRPATASAHIHRPGLPAHRDDPRPRCPLPRSRARGFHRPPPDGRHHS</sequence>